<evidence type="ECO:0000313" key="1">
    <source>
        <dbReference type="EMBL" id="KKK86277.1"/>
    </source>
</evidence>
<organism evidence="1">
    <name type="scientific">marine sediment metagenome</name>
    <dbReference type="NCBI Taxonomy" id="412755"/>
    <lineage>
        <taxon>unclassified sequences</taxon>
        <taxon>metagenomes</taxon>
        <taxon>ecological metagenomes</taxon>
    </lineage>
</organism>
<feature type="non-terminal residue" evidence="1">
    <location>
        <position position="1"/>
    </location>
</feature>
<comment type="caution">
    <text evidence="1">The sequence shown here is derived from an EMBL/GenBank/DDBJ whole genome shotgun (WGS) entry which is preliminary data.</text>
</comment>
<proteinExistence type="predicted"/>
<accession>A0A0F8YXU5</accession>
<protein>
    <submittedName>
        <fullName evidence="1">Uncharacterized protein</fullName>
    </submittedName>
</protein>
<reference evidence="1" key="1">
    <citation type="journal article" date="2015" name="Nature">
        <title>Complex archaea that bridge the gap between prokaryotes and eukaryotes.</title>
        <authorList>
            <person name="Spang A."/>
            <person name="Saw J.H."/>
            <person name="Jorgensen S.L."/>
            <person name="Zaremba-Niedzwiedzka K."/>
            <person name="Martijn J."/>
            <person name="Lind A.E."/>
            <person name="van Eijk R."/>
            <person name="Schleper C."/>
            <person name="Guy L."/>
            <person name="Ettema T.J."/>
        </authorList>
    </citation>
    <scope>NUCLEOTIDE SEQUENCE</scope>
</reference>
<gene>
    <name evidence="1" type="ORF">LCGC14_2764840</name>
</gene>
<dbReference type="AlphaFoldDB" id="A0A0F8YXU5"/>
<dbReference type="EMBL" id="LAZR01050920">
    <property type="protein sequence ID" value="KKK86277.1"/>
    <property type="molecule type" value="Genomic_DNA"/>
</dbReference>
<sequence length="120" mass="13927">YDYTICDGEEEFIQFVKKDFRDEPPDFELVTIYISNDTIPIYYLFISPEDSALWGSDFLDKDTILESDGYFSLLFPASEELTAYNLMAIDEDGDKYQFNFDVGVESDEYVFPIEVADLQS</sequence>
<name>A0A0F8YXU5_9ZZZZ</name>